<proteinExistence type="predicted"/>
<evidence type="ECO:0000313" key="1">
    <source>
        <dbReference type="EMBL" id="KAL5108427.1"/>
    </source>
</evidence>
<dbReference type="EMBL" id="JAKROA010000003">
    <property type="protein sequence ID" value="KAL5108427.1"/>
    <property type="molecule type" value="Genomic_DNA"/>
</dbReference>
<dbReference type="Proteomes" id="UP001651158">
    <property type="component" value="Unassembled WGS sequence"/>
</dbReference>
<name>A0ABR4QFV1_9CEST</name>
<keyword evidence="2" id="KW-1185">Reference proteome</keyword>
<sequence length="296" mass="33258">MAGEAADITRAKEVFQAPSKEQAKIEVAHLQTLYGCFPDPISAIVSPNVVMFSHFHETMYPRQLINNFGRSLALVYVKHPEKLICLPQDADETKQSFICVNLFQLKAYPLEAFKPAFVFGTPVKILRAHNVRRYVMKILNSLQLSNDGQQELVLRYRHPERGGYCDVVFRFQCFALHSDTYLNLDIWKEAFGLALGQLWLRPLPAFPDINKGVSWSLLVRNWFQSGCGNCQTALTTNFVDAEVSNHGLRSCFPVHSINKAGLNFQILYVFLGPATLPLSNDAPKADGDRTAVIPNA</sequence>
<evidence type="ECO:0000313" key="2">
    <source>
        <dbReference type="Proteomes" id="UP001651158"/>
    </source>
</evidence>
<accession>A0ABR4QFV1</accession>
<organism evidence="1 2">
    <name type="scientific">Taenia crassiceps</name>
    <dbReference type="NCBI Taxonomy" id="6207"/>
    <lineage>
        <taxon>Eukaryota</taxon>
        <taxon>Metazoa</taxon>
        <taxon>Spiralia</taxon>
        <taxon>Lophotrochozoa</taxon>
        <taxon>Platyhelminthes</taxon>
        <taxon>Cestoda</taxon>
        <taxon>Eucestoda</taxon>
        <taxon>Cyclophyllidea</taxon>
        <taxon>Taeniidae</taxon>
        <taxon>Taenia</taxon>
    </lineage>
</organism>
<gene>
    <name evidence="1" type="ORF">TcWFU_001007</name>
</gene>
<protein>
    <submittedName>
        <fullName evidence="1">Uncharacterized protein</fullName>
    </submittedName>
</protein>
<comment type="caution">
    <text evidence="1">The sequence shown here is derived from an EMBL/GenBank/DDBJ whole genome shotgun (WGS) entry which is preliminary data.</text>
</comment>
<reference evidence="1 2" key="1">
    <citation type="journal article" date="2022" name="Front. Cell. Infect. Microbiol.">
        <title>The Genomes of Two Strains of Taenia crassiceps the Animal Model for the Study of Human Cysticercosis.</title>
        <authorList>
            <person name="Bobes R.J."/>
            <person name="Estrada K."/>
            <person name="Rios-Valencia D.G."/>
            <person name="Calderon-Gallegos A."/>
            <person name="de la Torre P."/>
            <person name="Carrero J.C."/>
            <person name="Sanchez-Flores A."/>
            <person name="Laclette J.P."/>
        </authorList>
    </citation>
    <scope>NUCLEOTIDE SEQUENCE [LARGE SCALE GENOMIC DNA]</scope>
    <source>
        <strain evidence="1">WFUcys</strain>
    </source>
</reference>